<accession>A0A937XEV5</accession>
<keyword evidence="1 2" id="KW-0732">Signal</keyword>
<proteinExistence type="predicted"/>
<dbReference type="GO" id="GO:0006508">
    <property type="term" value="P:proteolysis"/>
    <property type="evidence" value="ECO:0007669"/>
    <property type="project" value="InterPro"/>
</dbReference>
<organism evidence="4 5">
    <name type="scientific">candidate division WOR-3 bacterium</name>
    <dbReference type="NCBI Taxonomy" id="2052148"/>
    <lineage>
        <taxon>Bacteria</taxon>
        <taxon>Bacteria division WOR-3</taxon>
    </lineage>
</organism>
<dbReference type="InterPro" id="IPR029058">
    <property type="entry name" value="AB_hydrolase_fold"/>
</dbReference>
<protein>
    <recommendedName>
        <fullName evidence="3">Peptidase S9 prolyl oligopeptidase catalytic domain-containing protein</fullName>
    </recommendedName>
</protein>
<sequence length="835" mass="91385">MRKLLLVVLCATSAYASALPGLLDTIAIREWLVCGPFPIGTREGITGVVEDPLTFRPQEGDTFRSALVQSGITTCRKVAVDSLGWLETNYQDVRWDTLQDYYGNVGLSCAGFAYAEFDCPQACRALAAAPRLGGFVLNGRGYTGDIYGNGWFQTPVQLDSGPNRVLLRLSGYGDQRVKFQILPPAASFRIVTGDLTVPELVADSSLTGWLGVPVLNLTPDPLDSVALTVLLASGDTIGRALVAGVPGSGVLKVPVRISVPAQKLDSTGLAVVIDSRHAGDSGSDTVHLRIRRPEQSRKVTFISSIDSSCQYYAVLYPKDYAPSKRYALILSLHGAGVEASGQADAYKPKDWAFVVAATNRRPFGFDWQDWGRLDALEVLDHALASLPIDRERVLLTGHSMGGHGTWHVGLAHSDLFAAAAPEAGWPNLQLYVPTFLQRSATFADPAQVAVRDMAMRPDNPPAMLRNALNLPLYILHGGDDDNVPPIHGRNFAAWLEELGYRFTYKEVPNRPHWWSYEDGLSCVDDTALMSFLKAQRRDPGPRHIRYRTADLGQSNRSYWTVIERVRVVGRDADIEAWASESLISVRTVNIAQFSLELAGNPFFPGAVAVEVDGRRVGNRYSLPGRLTFHAAGKGWAAGPARSAPLAKTSERYGPAKQAMMKPFLLVYGTSDTGQTAFLRHSATQEGMRWWLIGNGQAQVLPDTEVTPEFVRRYNLVLYGGPKENSVTNLIADRLPIRARLGRMSLDGAELGDNLAAAFVYPNPLSPDHLVMVRMGTDPASTRLSLFWGVASSGAGMPDFMVFDRRVRRYGWAGVRAAGFFSPDWKLDPASMYLQE</sequence>
<comment type="caution">
    <text evidence="4">The sequence shown here is derived from an EMBL/GenBank/DDBJ whole genome shotgun (WGS) entry which is preliminary data.</text>
</comment>
<gene>
    <name evidence="4" type="ORF">FJY68_02955</name>
</gene>
<reference evidence="4" key="1">
    <citation type="submission" date="2019-03" db="EMBL/GenBank/DDBJ databases">
        <title>Lake Tanganyika Metagenome-Assembled Genomes (MAGs).</title>
        <authorList>
            <person name="Tran P."/>
        </authorList>
    </citation>
    <scope>NUCLEOTIDE SEQUENCE</scope>
    <source>
        <strain evidence="4">K_DeepCast_150m_m2_040</strain>
    </source>
</reference>
<evidence type="ECO:0000256" key="2">
    <source>
        <dbReference type="SAM" id="SignalP"/>
    </source>
</evidence>
<evidence type="ECO:0000256" key="1">
    <source>
        <dbReference type="ARBA" id="ARBA00022729"/>
    </source>
</evidence>
<evidence type="ECO:0000259" key="3">
    <source>
        <dbReference type="Pfam" id="PF00326"/>
    </source>
</evidence>
<dbReference type="InterPro" id="IPR050955">
    <property type="entry name" value="Plant_Biomass_Hydrol_Est"/>
</dbReference>
<dbReference type="PANTHER" id="PTHR43037:SF4">
    <property type="entry name" value="PEPTIDASE S9 PROLYL OLIGOPEPTIDASE CATALYTIC DOMAIN-CONTAINING PROTEIN"/>
    <property type="match status" value="1"/>
</dbReference>
<dbReference type="Proteomes" id="UP000779900">
    <property type="component" value="Unassembled WGS sequence"/>
</dbReference>
<dbReference type="Pfam" id="PF00326">
    <property type="entry name" value="Peptidase_S9"/>
    <property type="match status" value="1"/>
</dbReference>
<dbReference type="InterPro" id="IPR001375">
    <property type="entry name" value="Peptidase_S9_cat"/>
</dbReference>
<dbReference type="PANTHER" id="PTHR43037">
    <property type="entry name" value="UNNAMED PRODUCT-RELATED"/>
    <property type="match status" value="1"/>
</dbReference>
<feature type="chain" id="PRO_5037764912" description="Peptidase S9 prolyl oligopeptidase catalytic domain-containing protein" evidence="2">
    <location>
        <begin position="19"/>
        <end position="835"/>
    </location>
</feature>
<evidence type="ECO:0000313" key="5">
    <source>
        <dbReference type="Proteomes" id="UP000779900"/>
    </source>
</evidence>
<evidence type="ECO:0000313" key="4">
    <source>
        <dbReference type="EMBL" id="MBM3330796.1"/>
    </source>
</evidence>
<dbReference type="AlphaFoldDB" id="A0A937XEV5"/>
<dbReference type="Gene3D" id="3.40.50.1820">
    <property type="entry name" value="alpha/beta hydrolase"/>
    <property type="match status" value="1"/>
</dbReference>
<name>A0A937XEV5_UNCW3</name>
<feature type="signal peptide" evidence="2">
    <location>
        <begin position="1"/>
        <end position="18"/>
    </location>
</feature>
<dbReference type="GO" id="GO:0008236">
    <property type="term" value="F:serine-type peptidase activity"/>
    <property type="evidence" value="ECO:0007669"/>
    <property type="project" value="InterPro"/>
</dbReference>
<dbReference type="EMBL" id="VGIR01000011">
    <property type="protein sequence ID" value="MBM3330796.1"/>
    <property type="molecule type" value="Genomic_DNA"/>
</dbReference>
<feature type="domain" description="Peptidase S9 prolyl oligopeptidase catalytic" evidence="3">
    <location>
        <begin position="366"/>
        <end position="518"/>
    </location>
</feature>
<dbReference type="SUPFAM" id="SSF53474">
    <property type="entry name" value="alpha/beta-Hydrolases"/>
    <property type="match status" value="1"/>
</dbReference>